<keyword evidence="2" id="KW-1185">Reference proteome</keyword>
<proteinExistence type="predicted"/>
<sequence length="57" mass="6341">MRCLVQISASRNFVVVGRDQRRDLQVTRLDRVEGQLVDPRFSCYPFAGSSGNQAGPS</sequence>
<evidence type="ECO:0000313" key="2">
    <source>
        <dbReference type="Proteomes" id="UP000250235"/>
    </source>
</evidence>
<accession>A0A2Z7AMI8</accession>
<reference evidence="1 2" key="1">
    <citation type="journal article" date="2015" name="Proc. Natl. Acad. Sci. U.S.A.">
        <title>The resurrection genome of Boea hygrometrica: A blueprint for survival of dehydration.</title>
        <authorList>
            <person name="Xiao L."/>
            <person name="Yang G."/>
            <person name="Zhang L."/>
            <person name="Yang X."/>
            <person name="Zhao S."/>
            <person name="Ji Z."/>
            <person name="Zhou Q."/>
            <person name="Hu M."/>
            <person name="Wang Y."/>
            <person name="Chen M."/>
            <person name="Xu Y."/>
            <person name="Jin H."/>
            <person name="Xiao X."/>
            <person name="Hu G."/>
            <person name="Bao F."/>
            <person name="Hu Y."/>
            <person name="Wan P."/>
            <person name="Li L."/>
            <person name="Deng X."/>
            <person name="Kuang T."/>
            <person name="Xiang C."/>
            <person name="Zhu J.K."/>
            <person name="Oliver M.J."/>
            <person name="He Y."/>
        </authorList>
    </citation>
    <scope>NUCLEOTIDE SEQUENCE [LARGE SCALE GENOMIC DNA]</scope>
    <source>
        <strain evidence="2">cv. XS01</strain>
    </source>
</reference>
<dbReference type="EMBL" id="KV013971">
    <property type="protein sequence ID" value="KZV23021.1"/>
    <property type="molecule type" value="Genomic_DNA"/>
</dbReference>
<name>A0A2Z7AMI8_9LAMI</name>
<dbReference type="AlphaFoldDB" id="A0A2Z7AMI8"/>
<gene>
    <name evidence="1" type="ORF">F511_32615</name>
</gene>
<dbReference type="Proteomes" id="UP000250235">
    <property type="component" value="Unassembled WGS sequence"/>
</dbReference>
<evidence type="ECO:0000313" key="1">
    <source>
        <dbReference type="EMBL" id="KZV23021.1"/>
    </source>
</evidence>
<protein>
    <submittedName>
        <fullName evidence="1">Uncharacterized protein</fullName>
    </submittedName>
</protein>
<organism evidence="1 2">
    <name type="scientific">Dorcoceras hygrometricum</name>
    <dbReference type="NCBI Taxonomy" id="472368"/>
    <lineage>
        <taxon>Eukaryota</taxon>
        <taxon>Viridiplantae</taxon>
        <taxon>Streptophyta</taxon>
        <taxon>Embryophyta</taxon>
        <taxon>Tracheophyta</taxon>
        <taxon>Spermatophyta</taxon>
        <taxon>Magnoliopsida</taxon>
        <taxon>eudicotyledons</taxon>
        <taxon>Gunneridae</taxon>
        <taxon>Pentapetalae</taxon>
        <taxon>asterids</taxon>
        <taxon>lamiids</taxon>
        <taxon>Lamiales</taxon>
        <taxon>Gesneriaceae</taxon>
        <taxon>Didymocarpoideae</taxon>
        <taxon>Trichosporeae</taxon>
        <taxon>Loxocarpinae</taxon>
        <taxon>Dorcoceras</taxon>
    </lineage>
</organism>